<dbReference type="Proteomes" id="UP000572680">
    <property type="component" value="Unassembled WGS sequence"/>
</dbReference>
<dbReference type="CDD" id="cd16936">
    <property type="entry name" value="HATPase_RsbW-like"/>
    <property type="match status" value="1"/>
</dbReference>
<name>A0A7W3LRF9_ACTNM</name>
<evidence type="ECO:0000256" key="1">
    <source>
        <dbReference type="ARBA" id="ARBA00022527"/>
    </source>
</evidence>
<dbReference type="InterPro" id="IPR050267">
    <property type="entry name" value="Anti-sigma-factor_SerPK"/>
</dbReference>
<dbReference type="SUPFAM" id="SSF55874">
    <property type="entry name" value="ATPase domain of HSP90 chaperone/DNA topoisomerase II/histidine kinase"/>
    <property type="match status" value="1"/>
</dbReference>
<dbReference type="InterPro" id="IPR036890">
    <property type="entry name" value="HATPase_C_sf"/>
</dbReference>
<dbReference type="Gene3D" id="3.30.565.10">
    <property type="entry name" value="Histidine kinase-like ATPase, C-terminal domain"/>
    <property type="match status" value="1"/>
</dbReference>
<keyword evidence="1" id="KW-0418">Kinase</keyword>
<sequence>MRTVERSTFYADQRGTVDVRAVRAYVREALAAVGDAAVLDDVELMVGELVGNAVRYTASGQAGGSVTAMVGWGPDRVRVSITDDGGAVTRPRLVMTADLLEEGGRGLRMVATMAAAWGINLGPAPREEASVWFEVSINEG</sequence>
<gene>
    <name evidence="3" type="ORF">HNR61_004570</name>
</gene>
<dbReference type="GO" id="GO:0004674">
    <property type="term" value="F:protein serine/threonine kinase activity"/>
    <property type="evidence" value="ECO:0007669"/>
    <property type="project" value="UniProtKB-KW"/>
</dbReference>
<keyword evidence="1" id="KW-0808">Transferase</keyword>
<keyword evidence="1" id="KW-0723">Serine/threonine-protein kinase</keyword>
<accession>A0A7W3LRF9</accession>
<comment type="caution">
    <text evidence="3">The sequence shown here is derived from an EMBL/GenBank/DDBJ whole genome shotgun (WGS) entry which is preliminary data.</text>
</comment>
<dbReference type="PANTHER" id="PTHR35526:SF3">
    <property type="entry name" value="ANTI-SIGMA-F FACTOR RSBW"/>
    <property type="match status" value="1"/>
</dbReference>
<dbReference type="RefSeq" id="WP_182845136.1">
    <property type="nucleotide sequence ID" value="NZ_BAAALP010000034.1"/>
</dbReference>
<dbReference type="AlphaFoldDB" id="A0A7W3LRF9"/>
<protein>
    <submittedName>
        <fullName evidence="3">Anti-sigma regulatory factor (Ser/Thr protein kinase)</fullName>
    </submittedName>
</protein>
<proteinExistence type="predicted"/>
<reference evidence="3 4" key="1">
    <citation type="submission" date="2020-08" db="EMBL/GenBank/DDBJ databases">
        <title>Genomic Encyclopedia of Type Strains, Phase IV (KMG-IV): sequencing the most valuable type-strain genomes for metagenomic binning, comparative biology and taxonomic classification.</title>
        <authorList>
            <person name="Goeker M."/>
        </authorList>
    </citation>
    <scope>NUCLEOTIDE SEQUENCE [LARGE SCALE GENOMIC DNA]</scope>
    <source>
        <strain evidence="3 4">DSM 44197</strain>
    </source>
</reference>
<dbReference type="InterPro" id="IPR003594">
    <property type="entry name" value="HATPase_dom"/>
</dbReference>
<evidence type="ECO:0000313" key="3">
    <source>
        <dbReference type="EMBL" id="MBA8952924.1"/>
    </source>
</evidence>
<evidence type="ECO:0000259" key="2">
    <source>
        <dbReference type="Pfam" id="PF13581"/>
    </source>
</evidence>
<evidence type="ECO:0000313" key="4">
    <source>
        <dbReference type="Proteomes" id="UP000572680"/>
    </source>
</evidence>
<feature type="domain" description="Histidine kinase/HSP90-like ATPase" evidence="2">
    <location>
        <begin position="18"/>
        <end position="115"/>
    </location>
</feature>
<dbReference type="Pfam" id="PF13581">
    <property type="entry name" value="HATPase_c_2"/>
    <property type="match status" value="1"/>
</dbReference>
<organism evidence="3 4">
    <name type="scientific">Actinomadura namibiensis</name>
    <dbReference type="NCBI Taxonomy" id="182080"/>
    <lineage>
        <taxon>Bacteria</taxon>
        <taxon>Bacillati</taxon>
        <taxon>Actinomycetota</taxon>
        <taxon>Actinomycetes</taxon>
        <taxon>Streptosporangiales</taxon>
        <taxon>Thermomonosporaceae</taxon>
        <taxon>Actinomadura</taxon>
    </lineage>
</organism>
<dbReference type="EMBL" id="JACJIA010000005">
    <property type="protein sequence ID" value="MBA8952924.1"/>
    <property type="molecule type" value="Genomic_DNA"/>
</dbReference>
<keyword evidence="4" id="KW-1185">Reference proteome</keyword>
<dbReference type="PANTHER" id="PTHR35526">
    <property type="entry name" value="ANTI-SIGMA-F FACTOR RSBW-RELATED"/>
    <property type="match status" value="1"/>
</dbReference>